<name>A0A1E3NLS2_9ASCO</name>
<evidence type="ECO:0000256" key="1">
    <source>
        <dbReference type="SAM" id="SignalP"/>
    </source>
</evidence>
<feature type="chain" id="PRO_5013334731" evidence="1">
    <location>
        <begin position="16"/>
        <end position="77"/>
    </location>
</feature>
<dbReference type="GeneID" id="30179937"/>
<reference evidence="2 3" key="1">
    <citation type="journal article" date="2016" name="Proc. Natl. Acad. Sci. U.S.A.">
        <title>Comparative genomics of biotechnologically important yeasts.</title>
        <authorList>
            <person name="Riley R."/>
            <person name="Haridas S."/>
            <person name="Wolfe K.H."/>
            <person name="Lopes M.R."/>
            <person name="Hittinger C.T."/>
            <person name="Goeker M."/>
            <person name="Salamov A.A."/>
            <person name="Wisecaver J.H."/>
            <person name="Long T.M."/>
            <person name="Calvey C.H."/>
            <person name="Aerts A.L."/>
            <person name="Barry K.W."/>
            <person name="Choi C."/>
            <person name="Clum A."/>
            <person name="Coughlan A.Y."/>
            <person name="Deshpande S."/>
            <person name="Douglass A.P."/>
            <person name="Hanson S.J."/>
            <person name="Klenk H.-P."/>
            <person name="LaButti K.M."/>
            <person name="Lapidus A."/>
            <person name="Lindquist E.A."/>
            <person name="Lipzen A.M."/>
            <person name="Meier-Kolthoff J.P."/>
            <person name="Ohm R.A."/>
            <person name="Otillar R.P."/>
            <person name="Pangilinan J.L."/>
            <person name="Peng Y."/>
            <person name="Rokas A."/>
            <person name="Rosa C.A."/>
            <person name="Scheuner C."/>
            <person name="Sibirny A.A."/>
            <person name="Slot J.C."/>
            <person name="Stielow J.B."/>
            <person name="Sun H."/>
            <person name="Kurtzman C.P."/>
            <person name="Blackwell M."/>
            <person name="Grigoriev I.V."/>
            <person name="Jeffries T.W."/>
        </authorList>
    </citation>
    <scope>NUCLEOTIDE SEQUENCE [LARGE SCALE GENOMIC DNA]</scope>
    <source>
        <strain evidence="2 3">NRRL Y-2026</strain>
    </source>
</reference>
<evidence type="ECO:0000313" key="3">
    <source>
        <dbReference type="Proteomes" id="UP000094455"/>
    </source>
</evidence>
<protein>
    <submittedName>
        <fullName evidence="2">Uncharacterized protein</fullName>
    </submittedName>
</protein>
<proteinExistence type="predicted"/>
<organism evidence="2 3">
    <name type="scientific">Pichia membranifaciens NRRL Y-2026</name>
    <dbReference type="NCBI Taxonomy" id="763406"/>
    <lineage>
        <taxon>Eukaryota</taxon>
        <taxon>Fungi</taxon>
        <taxon>Dikarya</taxon>
        <taxon>Ascomycota</taxon>
        <taxon>Saccharomycotina</taxon>
        <taxon>Pichiomycetes</taxon>
        <taxon>Pichiales</taxon>
        <taxon>Pichiaceae</taxon>
        <taxon>Pichia</taxon>
    </lineage>
</organism>
<feature type="signal peptide" evidence="1">
    <location>
        <begin position="1"/>
        <end position="15"/>
    </location>
</feature>
<sequence length="77" mass="7564">MQFSIVSLFAASALAVSTQTSFSTEVDTITSCASTVTNCPAKNATGSTSIYTDGAAFVGGSYYAAGAAVLAAGALLI</sequence>
<keyword evidence="1" id="KW-0732">Signal</keyword>
<keyword evidence="3" id="KW-1185">Reference proteome</keyword>
<dbReference type="Proteomes" id="UP000094455">
    <property type="component" value="Unassembled WGS sequence"/>
</dbReference>
<gene>
    <name evidence="2" type="ORF">PICMEDRAFT_57639</name>
</gene>
<evidence type="ECO:0000313" key="2">
    <source>
        <dbReference type="EMBL" id="ODQ47067.1"/>
    </source>
</evidence>
<dbReference type="AlphaFoldDB" id="A0A1E3NLS2"/>
<dbReference type="OrthoDB" id="3997526at2759"/>
<dbReference type="RefSeq" id="XP_019018180.1">
    <property type="nucleotide sequence ID" value="XM_019163250.1"/>
</dbReference>
<dbReference type="EMBL" id="KV454002">
    <property type="protein sequence ID" value="ODQ47067.1"/>
    <property type="molecule type" value="Genomic_DNA"/>
</dbReference>
<accession>A0A1E3NLS2</accession>